<protein>
    <recommendedName>
        <fullName evidence="4">Mediator complex subunit 10</fullName>
    </recommendedName>
</protein>
<organism evidence="2 3">
    <name type="scientific">Batrachochytrium salamandrivorans</name>
    <dbReference type="NCBI Taxonomy" id="1357716"/>
    <lineage>
        <taxon>Eukaryota</taxon>
        <taxon>Fungi</taxon>
        <taxon>Fungi incertae sedis</taxon>
        <taxon>Chytridiomycota</taxon>
        <taxon>Chytridiomycota incertae sedis</taxon>
        <taxon>Chytridiomycetes</taxon>
        <taxon>Rhizophydiales</taxon>
        <taxon>Rhizophydiales incertae sedis</taxon>
        <taxon>Batrachochytrium</taxon>
    </lineage>
</organism>
<keyword evidence="3" id="KW-1185">Reference proteome</keyword>
<gene>
    <name evidence="2" type="ORF">BASA50_002108</name>
</gene>
<name>A0ABQ8FME9_9FUNG</name>
<evidence type="ECO:0000313" key="2">
    <source>
        <dbReference type="EMBL" id="KAH6600725.1"/>
    </source>
</evidence>
<evidence type="ECO:0000256" key="1">
    <source>
        <dbReference type="SAM" id="MobiDB-lite"/>
    </source>
</evidence>
<evidence type="ECO:0008006" key="4">
    <source>
        <dbReference type="Google" id="ProtNLM"/>
    </source>
</evidence>
<reference evidence="2 3" key="1">
    <citation type="submission" date="2021-02" db="EMBL/GenBank/DDBJ databases">
        <title>Variation within the Batrachochytrium salamandrivorans European outbreak.</title>
        <authorList>
            <person name="Kelly M."/>
            <person name="Pasmans F."/>
            <person name="Shea T.P."/>
            <person name="Munoz J.F."/>
            <person name="Carranza S."/>
            <person name="Cuomo C.A."/>
            <person name="Martel A."/>
        </authorList>
    </citation>
    <scope>NUCLEOTIDE SEQUENCE [LARGE SCALE GENOMIC DNA]</scope>
    <source>
        <strain evidence="2 3">AMFP18/2</strain>
    </source>
</reference>
<dbReference type="EMBL" id="JAFCIX010000028">
    <property type="protein sequence ID" value="KAH6600725.1"/>
    <property type="molecule type" value="Genomic_DNA"/>
</dbReference>
<feature type="region of interest" description="Disordered" evidence="1">
    <location>
        <begin position="1"/>
        <end position="38"/>
    </location>
</feature>
<comment type="caution">
    <text evidence="2">The sequence shown here is derived from an EMBL/GenBank/DDBJ whole genome shotgun (WGS) entry which is preliminary data.</text>
</comment>
<accession>A0ABQ8FME9</accession>
<evidence type="ECO:0000313" key="3">
    <source>
        <dbReference type="Proteomes" id="UP001648503"/>
    </source>
</evidence>
<sequence>MAPESKASVQTPASAAAMQSPVPPISTPGAGGGGNDSAAKADLAQIKSLQLALESVRLLQLSGTALMDRIQSSLVADFSSSMPTTSDVDLLISQINQTNRLLNQTSLNSLLSLAPPPPALLDSDLPLAQTSLQQLQPQLHESLTETDNQLAVYRATVTAAAQVSRARSHDSAK</sequence>
<dbReference type="Proteomes" id="UP001648503">
    <property type="component" value="Unassembled WGS sequence"/>
</dbReference>
<proteinExistence type="predicted"/>